<organism evidence="2 3">
    <name type="scientific">Cinnamomum micranthum f. kanehirae</name>
    <dbReference type="NCBI Taxonomy" id="337451"/>
    <lineage>
        <taxon>Eukaryota</taxon>
        <taxon>Viridiplantae</taxon>
        <taxon>Streptophyta</taxon>
        <taxon>Embryophyta</taxon>
        <taxon>Tracheophyta</taxon>
        <taxon>Spermatophyta</taxon>
        <taxon>Magnoliopsida</taxon>
        <taxon>Magnoliidae</taxon>
        <taxon>Laurales</taxon>
        <taxon>Lauraceae</taxon>
        <taxon>Cinnamomum</taxon>
    </lineage>
</organism>
<gene>
    <name evidence="2" type="ORF">CKAN_01828000</name>
</gene>
<evidence type="ECO:0000313" key="2">
    <source>
        <dbReference type="EMBL" id="RWR89231.1"/>
    </source>
</evidence>
<dbReference type="PANTHER" id="PTHR34546">
    <property type="entry name" value="OS06G0153600 PROTEIN"/>
    <property type="match status" value="1"/>
</dbReference>
<reference evidence="2 3" key="1">
    <citation type="journal article" date="2019" name="Nat. Plants">
        <title>Stout camphor tree genome fills gaps in understanding of flowering plant genome evolution.</title>
        <authorList>
            <person name="Chaw S.M."/>
            <person name="Liu Y.C."/>
            <person name="Wu Y.W."/>
            <person name="Wang H.Y."/>
            <person name="Lin C.I."/>
            <person name="Wu C.S."/>
            <person name="Ke H.M."/>
            <person name="Chang L.Y."/>
            <person name="Hsu C.Y."/>
            <person name="Yang H.T."/>
            <person name="Sudianto E."/>
            <person name="Hsu M.H."/>
            <person name="Wu K.P."/>
            <person name="Wang L.N."/>
            <person name="Leebens-Mack J.H."/>
            <person name="Tsai I.J."/>
        </authorList>
    </citation>
    <scope>NUCLEOTIDE SEQUENCE [LARGE SCALE GENOMIC DNA]</scope>
    <source>
        <strain evidence="3">cv. Chaw 1501</strain>
        <tissue evidence="2">Young leaves</tissue>
    </source>
</reference>
<evidence type="ECO:0000256" key="1">
    <source>
        <dbReference type="SAM" id="MobiDB-lite"/>
    </source>
</evidence>
<dbReference type="PANTHER" id="PTHR34546:SF3">
    <property type="entry name" value="OS06G0153600 PROTEIN"/>
    <property type="match status" value="1"/>
</dbReference>
<sequence>MDMQSLQRQIEEVRYLHSLWYQGPPQNPNPNPNRNPNPHLRPLALPSFKKTKKKEKKIDHLSNQSDPSVSRSHWPTEPPPKPQPQTGWADPIPTPTRPATAEEQAKLIAARSQQNALKSCRDFLYCSDSDEDEDDHELMEDGEEETEKFDFFFRLFSDDDDLRSYYEKNFEHGDFSCLVCQGIGKRSGKNIGRHLGKKFGDCVALLNHSVFITKKTKGRIGKIAHRSFGRVICRVIGWNFDRLPSIVLDSEEPLGRTLAKAKSKEACSGGNDASNQEKTSEPMDSVGTDGVN</sequence>
<feature type="region of interest" description="Disordered" evidence="1">
    <location>
        <begin position="20"/>
        <end position="102"/>
    </location>
</feature>
<protein>
    <submittedName>
        <fullName evidence="2">Zinc finger protein</fullName>
    </submittedName>
</protein>
<name>A0A3S3NC24_9MAGN</name>
<proteinExistence type="predicted"/>
<comment type="caution">
    <text evidence="2">The sequence shown here is derived from an EMBL/GenBank/DDBJ whole genome shotgun (WGS) entry which is preliminary data.</text>
</comment>
<keyword evidence="3" id="KW-1185">Reference proteome</keyword>
<dbReference type="EMBL" id="QPKB01000007">
    <property type="protein sequence ID" value="RWR89231.1"/>
    <property type="molecule type" value="Genomic_DNA"/>
</dbReference>
<feature type="region of interest" description="Disordered" evidence="1">
    <location>
        <begin position="260"/>
        <end position="292"/>
    </location>
</feature>
<feature type="compositionally biased region" description="Polar residues" evidence="1">
    <location>
        <begin position="61"/>
        <end position="73"/>
    </location>
</feature>
<accession>A0A3S3NC24</accession>
<dbReference type="Proteomes" id="UP000283530">
    <property type="component" value="Unassembled WGS sequence"/>
</dbReference>
<evidence type="ECO:0000313" key="3">
    <source>
        <dbReference type="Proteomes" id="UP000283530"/>
    </source>
</evidence>
<dbReference type="OrthoDB" id="1929495at2759"/>
<feature type="compositionally biased region" description="Pro residues" evidence="1">
    <location>
        <begin position="25"/>
        <end position="35"/>
    </location>
</feature>
<dbReference type="AlphaFoldDB" id="A0A3S3NC24"/>